<feature type="transmembrane region" description="Helical" evidence="1">
    <location>
        <begin position="6"/>
        <end position="23"/>
    </location>
</feature>
<dbReference type="AlphaFoldDB" id="A0AAN5I1T2"/>
<keyword evidence="3" id="KW-1185">Reference proteome</keyword>
<dbReference type="Proteomes" id="UP001328107">
    <property type="component" value="Unassembled WGS sequence"/>
</dbReference>
<reference evidence="3" key="1">
    <citation type="submission" date="2022-10" db="EMBL/GenBank/DDBJ databases">
        <title>Genome assembly of Pristionchus species.</title>
        <authorList>
            <person name="Yoshida K."/>
            <person name="Sommer R.J."/>
        </authorList>
    </citation>
    <scope>NUCLEOTIDE SEQUENCE [LARGE SCALE GENOMIC DNA]</scope>
    <source>
        <strain evidence="3">RS5460</strain>
    </source>
</reference>
<accession>A0AAN5I1T2</accession>
<evidence type="ECO:0000313" key="2">
    <source>
        <dbReference type="EMBL" id="GMR48614.1"/>
    </source>
</evidence>
<sequence>QIIVYVFMAIFVIGHIVLIFTTIRKVQPRGLWIPIAVQVSIVAMSAVQLFLMINLYAKVDNEDNFSKELCQSSVPVDELNKAAHGDHGVKTWCIVASGLCLLAFALGVAGLITNLLLYFELNKAWTEIDNDRNRLVLERRQNRHTILHEMIRLHERRAAEAANEG</sequence>
<feature type="transmembrane region" description="Helical" evidence="1">
    <location>
        <begin position="35"/>
        <end position="57"/>
    </location>
</feature>
<protein>
    <submittedName>
        <fullName evidence="2">Uncharacterized protein</fullName>
    </submittedName>
</protein>
<proteinExistence type="predicted"/>
<comment type="caution">
    <text evidence="2">The sequence shown here is derived from an EMBL/GenBank/DDBJ whole genome shotgun (WGS) entry which is preliminary data.</text>
</comment>
<keyword evidence="1" id="KW-0812">Transmembrane</keyword>
<evidence type="ECO:0000313" key="3">
    <source>
        <dbReference type="Proteomes" id="UP001328107"/>
    </source>
</evidence>
<dbReference type="EMBL" id="BTRK01000004">
    <property type="protein sequence ID" value="GMR48614.1"/>
    <property type="molecule type" value="Genomic_DNA"/>
</dbReference>
<gene>
    <name evidence="2" type="ORF">PMAYCL1PPCAC_18809</name>
</gene>
<feature type="transmembrane region" description="Helical" evidence="1">
    <location>
        <begin position="94"/>
        <end position="119"/>
    </location>
</feature>
<organism evidence="2 3">
    <name type="scientific">Pristionchus mayeri</name>
    <dbReference type="NCBI Taxonomy" id="1317129"/>
    <lineage>
        <taxon>Eukaryota</taxon>
        <taxon>Metazoa</taxon>
        <taxon>Ecdysozoa</taxon>
        <taxon>Nematoda</taxon>
        <taxon>Chromadorea</taxon>
        <taxon>Rhabditida</taxon>
        <taxon>Rhabditina</taxon>
        <taxon>Diplogasteromorpha</taxon>
        <taxon>Diplogasteroidea</taxon>
        <taxon>Neodiplogasteridae</taxon>
        <taxon>Pristionchus</taxon>
    </lineage>
</organism>
<feature type="non-terminal residue" evidence="2">
    <location>
        <position position="1"/>
    </location>
</feature>
<name>A0AAN5I1T2_9BILA</name>
<keyword evidence="1" id="KW-0472">Membrane</keyword>
<evidence type="ECO:0000256" key="1">
    <source>
        <dbReference type="SAM" id="Phobius"/>
    </source>
</evidence>
<keyword evidence="1" id="KW-1133">Transmembrane helix</keyword>
<feature type="non-terminal residue" evidence="2">
    <location>
        <position position="165"/>
    </location>
</feature>